<dbReference type="PANTHER" id="PTHR42643:SF24">
    <property type="entry name" value="IONOTROPIC RECEPTOR 60A"/>
    <property type="match status" value="1"/>
</dbReference>
<dbReference type="Pfam" id="PF00060">
    <property type="entry name" value="Lig_chan"/>
    <property type="match status" value="1"/>
</dbReference>
<evidence type="ECO:0000256" key="10">
    <source>
        <dbReference type="ARBA" id="ARBA00023180"/>
    </source>
</evidence>
<dbReference type="GeneID" id="111087925"/>
<evidence type="ECO:0000256" key="12">
    <source>
        <dbReference type="ARBA" id="ARBA00023303"/>
    </source>
</evidence>
<evidence type="ECO:0000256" key="1">
    <source>
        <dbReference type="ARBA" id="ARBA00004651"/>
    </source>
</evidence>
<dbReference type="Gene3D" id="3.40.190.10">
    <property type="entry name" value="Periplasmic binding protein-like II"/>
    <property type="match status" value="4"/>
</dbReference>
<name>A0ABM1T869_LIMPO</name>
<evidence type="ECO:0000256" key="7">
    <source>
        <dbReference type="ARBA" id="ARBA00023065"/>
    </source>
</evidence>
<evidence type="ECO:0000256" key="5">
    <source>
        <dbReference type="ARBA" id="ARBA00022692"/>
    </source>
</evidence>
<keyword evidence="5 13" id="KW-0812">Transmembrane</keyword>
<feature type="transmembrane region" description="Helical" evidence="13">
    <location>
        <begin position="121"/>
        <end position="139"/>
    </location>
</feature>
<organism evidence="16 17">
    <name type="scientific">Limulus polyphemus</name>
    <name type="common">Atlantic horseshoe crab</name>
    <dbReference type="NCBI Taxonomy" id="6850"/>
    <lineage>
        <taxon>Eukaryota</taxon>
        <taxon>Metazoa</taxon>
        <taxon>Ecdysozoa</taxon>
        <taxon>Arthropoda</taxon>
        <taxon>Chelicerata</taxon>
        <taxon>Merostomata</taxon>
        <taxon>Xiphosura</taxon>
        <taxon>Limulidae</taxon>
        <taxon>Limulus</taxon>
    </lineage>
</organism>
<keyword evidence="6 13" id="KW-1133">Transmembrane helix</keyword>
<evidence type="ECO:0000256" key="4">
    <source>
        <dbReference type="ARBA" id="ARBA00022475"/>
    </source>
</evidence>
<feature type="transmembrane region" description="Helical" evidence="13">
    <location>
        <begin position="187"/>
        <end position="213"/>
    </location>
</feature>
<keyword evidence="3" id="KW-0813">Transport</keyword>
<evidence type="ECO:0000259" key="15">
    <source>
        <dbReference type="SMART" id="SM00918"/>
    </source>
</evidence>
<evidence type="ECO:0000256" key="2">
    <source>
        <dbReference type="ARBA" id="ARBA00008685"/>
    </source>
</evidence>
<keyword evidence="16" id="KW-1185">Reference proteome</keyword>
<comment type="similarity">
    <text evidence="2">Belongs to the glutamate-gated ion channel (TC 1.A.10.1) family.</text>
</comment>
<keyword evidence="4" id="KW-1003">Cell membrane</keyword>
<protein>
    <submittedName>
        <fullName evidence="17">Glutamate receptor U1-like</fullName>
    </submittedName>
</protein>
<dbReference type="SUPFAM" id="SSF53850">
    <property type="entry name" value="Periplasmic binding protein-like II"/>
    <property type="match status" value="2"/>
</dbReference>
<feature type="domain" description="Ionotropic glutamate receptor C-terminal" evidence="14">
    <location>
        <begin position="9"/>
        <end position="359"/>
    </location>
</feature>
<dbReference type="SMART" id="SM00079">
    <property type="entry name" value="PBPe"/>
    <property type="match status" value="1"/>
</dbReference>
<dbReference type="InterPro" id="IPR001320">
    <property type="entry name" value="Iontro_rcpt_C"/>
</dbReference>
<feature type="domain" description="Ionotropic glutamate receptor L-glutamate and glycine-binding" evidence="15">
    <location>
        <begin position="3"/>
        <end position="66"/>
    </location>
</feature>
<dbReference type="InterPro" id="IPR052192">
    <property type="entry name" value="Insect_Ionotropic_Sensory_Rcpt"/>
</dbReference>
<sequence length="587" mass="67686">RPPFMIFERDKISGERIGSSGILTEVLNVFKQAYGFSYRLLEPYDGQWGKELDNGTWNGMIGMVIRKEVDLAASSITMTDKREAVIDFTIPFFQESSTILLPRMRQQSDIFSFVAPLEWEVWLWMFFSLFLVSMLIYAVNRQVHHVTIPYPQYTAQLFSQWYRPLWYNIGALLQQGGFMPLLHSSRILLMAWLLVVLVVMNLYKGTLIAFLTIPKTYKFADSLEELASQNMIKWTFLKNTAYEALFSKNSDSEVMRKIGKPFDENPDEFVSTSREGVERVLTGKYAFIKEKSYLEASIEEDFQLSGQCRFSLAREEFYPVGYGLALQSNSPFLELFNLLMRRMIQAGLLVKWHKDYFDINNDCTSLSQPKLGEHSLTLIDLQGSFALLGIGLSLSVSAFLLEQHRFTLHSFAVSITPQPVAYVEEKPAIKLSRFQYLIHDIVAALEEVCSIRKINLTFIKVPRTLDETQLPNDKRTLKIDAIFSVTYCSSEKKIRNYATKSVLPVFVAQFQKCGFRSLRTVVVRAYQMEEVHIAAGSLTITRDREDAIDFTFPFYEEPTKILLPQPEEESKLWAVAKPFRWQVNQKS</sequence>
<keyword evidence="12" id="KW-0407">Ion channel</keyword>
<evidence type="ECO:0000256" key="9">
    <source>
        <dbReference type="ARBA" id="ARBA00023170"/>
    </source>
</evidence>
<evidence type="ECO:0000256" key="8">
    <source>
        <dbReference type="ARBA" id="ARBA00023136"/>
    </source>
</evidence>
<dbReference type="PANTHER" id="PTHR42643">
    <property type="entry name" value="IONOTROPIC RECEPTOR 20A-RELATED"/>
    <property type="match status" value="1"/>
</dbReference>
<keyword evidence="10" id="KW-0325">Glycoprotein</keyword>
<dbReference type="SMART" id="SM00918">
    <property type="entry name" value="Lig_chan-Glu_bd"/>
    <property type="match status" value="1"/>
</dbReference>
<keyword evidence="11" id="KW-1071">Ligand-gated ion channel</keyword>
<keyword evidence="8 13" id="KW-0472">Membrane</keyword>
<keyword evidence="7" id="KW-0406">Ion transport</keyword>
<dbReference type="RefSeq" id="XP_022252075.1">
    <property type="nucleotide sequence ID" value="XM_022396367.1"/>
</dbReference>
<evidence type="ECO:0000256" key="3">
    <source>
        <dbReference type="ARBA" id="ARBA00022448"/>
    </source>
</evidence>
<evidence type="ECO:0000313" key="17">
    <source>
        <dbReference type="RefSeq" id="XP_022252075.1"/>
    </source>
</evidence>
<evidence type="ECO:0000313" key="16">
    <source>
        <dbReference type="Proteomes" id="UP000694941"/>
    </source>
</evidence>
<evidence type="ECO:0000256" key="11">
    <source>
        <dbReference type="ARBA" id="ARBA00023286"/>
    </source>
</evidence>
<feature type="non-terminal residue" evidence="17">
    <location>
        <position position="1"/>
    </location>
</feature>
<evidence type="ECO:0000259" key="14">
    <source>
        <dbReference type="SMART" id="SM00079"/>
    </source>
</evidence>
<gene>
    <name evidence="17" type="primary">LOC111087925</name>
</gene>
<evidence type="ECO:0000256" key="6">
    <source>
        <dbReference type="ARBA" id="ARBA00022989"/>
    </source>
</evidence>
<evidence type="ECO:0000256" key="13">
    <source>
        <dbReference type="SAM" id="Phobius"/>
    </source>
</evidence>
<dbReference type="Proteomes" id="UP000694941">
    <property type="component" value="Unplaced"/>
</dbReference>
<comment type="subcellular location">
    <subcellularLocation>
        <location evidence="1">Cell membrane</location>
        <topology evidence="1">Multi-pass membrane protein</topology>
    </subcellularLocation>
</comment>
<proteinExistence type="inferred from homology"/>
<accession>A0ABM1T869</accession>
<dbReference type="Pfam" id="PF10613">
    <property type="entry name" value="Lig_chan-Glu_bd"/>
    <property type="match status" value="2"/>
</dbReference>
<reference evidence="17" key="1">
    <citation type="submission" date="2025-08" db="UniProtKB">
        <authorList>
            <consortium name="RefSeq"/>
        </authorList>
    </citation>
    <scope>IDENTIFICATION</scope>
    <source>
        <tissue evidence="17">Muscle</tissue>
    </source>
</reference>
<dbReference type="InterPro" id="IPR019594">
    <property type="entry name" value="Glu/Gly-bd"/>
</dbReference>
<keyword evidence="9" id="KW-0675">Receptor</keyword>